<reference evidence="1 2" key="1">
    <citation type="submission" date="2020-02" db="EMBL/GenBank/DDBJ databases">
        <authorList>
            <person name="Babadi Z.K."/>
            <person name="Risdian C."/>
            <person name="Ebrahimipour G.H."/>
            <person name="Wink J."/>
        </authorList>
    </citation>
    <scope>NUCLEOTIDE SEQUENCE [LARGE SCALE GENOMIC DNA]</scope>
    <source>
        <strain evidence="1 2">ZKHCc1 1396</strain>
    </source>
</reference>
<dbReference type="Proteomes" id="UP001516472">
    <property type="component" value="Unassembled WGS sequence"/>
</dbReference>
<evidence type="ECO:0008006" key="3">
    <source>
        <dbReference type="Google" id="ProtNLM"/>
    </source>
</evidence>
<dbReference type="EMBL" id="JAAIYO010000003">
    <property type="protein sequence ID" value="MBE4749348.1"/>
    <property type="molecule type" value="Genomic_DNA"/>
</dbReference>
<organism evidence="1 2">
    <name type="scientific">Corallococcus soli</name>
    <dbReference type="NCBI Taxonomy" id="2710757"/>
    <lineage>
        <taxon>Bacteria</taxon>
        <taxon>Pseudomonadati</taxon>
        <taxon>Myxococcota</taxon>
        <taxon>Myxococcia</taxon>
        <taxon>Myxococcales</taxon>
        <taxon>Cystobacterineae</taxon>
        <taxon>Myxococcaceae</taxon>
        <taxon>Corallococcus</taxon>
    </lineage>
</organism>
<evidence type="ECO:0000313" key="1">
    <source>
        <dbReference type="EMBL" id="MBE4749348.1"/>
    </source>
</evidence>
<comment type="caution">
    <text evidence="1">The sequence shown here is derived from an EMBL/GenBank/DDBJ whole genome shotgun (WGS) entry which is preliminary data.</text>
</comment>
<name>A0ABR9PN54_9BACT</name>
<evidence type="ECO:0000313" key="2">
    <source>
        <dbReference type="Proteomes" id="UP001516472"/>
    </source>
</evidence>
<gene>
    <name evidence="1" type="ORF">G4177_14365</name>
</gene>
<sequence length="145" mass="15736">MEATVVARPLMELQSPRYDGNGLSGRVLVGSEEGTLTLDRRFVESSTLDIVAVLDCATAQPLEFLIADRFPPPSRKEDLLQLAPGYWFGAEVDFPLFDEQLNGKPGPDCIDVTLTFHPKPPTPAVTITARVLRPPDVPDAGAALH</sequence>
<keyword evidence="2" id="KW-1185">Reference proteome</keyword>
<accession>A0ABR9PN54</accession>
<proteinExistence type="predicted"/>
<dbReference type="RefSeq" id="WP_193348725.1">
    <property type="nucleotide sequence ID" value="NZ_CBCSIP010000193.1"/>
</dbReference>
<protein>
    <recommendedName>
        <fullName evidence="3">DUF2169 domain-containing protein</fullName>
    </recommendedName>
</protein>